<organism evidence="2 3">
    <name type="scientific">Aspergillus ibericus CBS 121593</name>
    <dbReference type="NCBI Taxonomy" id="1448316"/>
    <lineage>
        <taxon>Eukaryota</taxon>
        <taxon>Fungi</taxon>
        <taxon>Dikarya</taxon>
        <taxon>Ascomycota</taxon>
        <taxon>Pezizomycotina</taxon>
        <taxon>Eurotiomycetes</taxon>
        <taxon>Eurotiomycetidae</taxon>
        <taxon>Eurotiales</taxon>
        <taxon>Aspergillaceae</taxon>
        <taxon>Aspergillus</taxon>
        <taxon>Aspergillus subgen. Circumdati</taxon>
    </lineage>
</organism>
<feature type="chain" id="PRO_5017336713" evidence="1">
    <location>
        <begin position="20"/>
        <end position="105"/>
    </location>
</feature>
<evidence type="ECO:0000256" key="1">
    <source>
        <dbReference type="SAM" id="SignalP"/>
    </source>
</evidence>
<sequence length="105" mass="11496">MYALKLSSIVLLAASLATAWEIRGWTGVKCTGSEIYDEATTGTQACENFDTVQDLHSIKVTYAKKNVKPHLFYGDNCEGTAYVPSSGECFYMSSESFNSYKIVAA</sequence>
<feature type="signal peptide" evidence="1">
    <location>
        <begin position="1"/>
        <end position="19"/>
    </location>
</feature>
<protein>
    <submittedName>
        <fullName evidence="2">Uncharacterized protein</fullName>
    </submittedName>
</protein>
<dbReference type="OrthoDB" id="4392814at2759"/>
<reference evidence="2 3" key="1">
    <citation type="submission" date="2018-02" db="EMBL/GenBank/DDBJ databases">
        <title>The genomes of Aspergillus section Nigri reveals drivers in fungal speciation.</title>
        <authorList>
            <consortium name="DOE Joint Genome Institute"/>
            <person name="Vesth T.C."/>
            <person name="Nybo J."/>
            <person name="Theobald S."/>
            <person name="Brandl J."/>
            <person name="Frisvad J.C."/>
            <person name="Nielsen K.F."/>
            <person name="Lyhne E.K."/>
            <person name="Kogle M.E."/>
            <person name="Kuo A."/>
            <person name="Riley R."/>
            <person name="Clum A."/>
            <person name="Nolan M."/>
            <person name="Lipzen A."/>
            <person name="Salamov A."/>
            <person name="Henrissat B."/>
            <person name="Wiebenga A."/>
            <person name="De vries R.P."/>
            <person name="Grigoriev I.V."/>
            <person name="Mortensen U.H."/>
            <person name="Andersen M.R."/>
            <person name="Baker S.E."/>
        </authorList>
    </citation>
    <scope>NUCLEOTIDE SEQUENCE [LARGE SCALE GENOMIC DNA]</scope>
    <source>
        <strain evidence="2 3">CBS 121593</strain>
    </source>
</reference>
<proteinExistence type="predicted"/>
<dbReference type="AlphaFoldDB" id="A0A395GS29"/>
<keyword evidence="3" id="KW-1185">Reference proteome</keyword>
<evidence type="ECO:0000313" key="3">
    <source>
        <dbReference type="Proteomes" id="UP000249402"/>
    </source>
</evidence>
<name>A0A395GS29_9EURO</name>
<gene>
    <name evidence="2" type="ORF">BO80DRAFT_437273</name>
</gene>
<dbReference type="RefSeq" id="XP_025572510.1">
    <property type="nucleotide sequence ID" value="XM_025720998.1"/>
</dbReference>
<evidence type="ECO:0000313" key="2">
    <source>
        <dbReference type="EMBL" id="RAK98182.1"/>
    </source>
</evidence>
<dbReference type="VEuPathDB" id="FungiDB:BO80DRAFT_437273"/>
<dbReference type="EMBL" id="KZ824456">
    <property type="protein sequence ID" value="RAK98182.1"/>
    <property type="molecule type" value="Genomic_DNA"/>
</dbReference>
<keyword evidence="1" id="KW-0732">Signal</keyword>
<dbReference type="Proteomes" id="UP000249402">
    <property type="component" value="Unassembled WGS sequence"/>
</dbReference>
<accession>A0A395GS29</accession>
<dbReference type="GeneID" id="37225863"/>